<reference evidence="1" key="1">
    <citation type="submission" date="2013-05" db="EMBL/GenBank/DDBJ databases">
        <authorList>
            <person name="Yim A.K.Y."/>
            <person name="Chan T.F."/>
            <person name="Ji K.M."/>
            <person name="Liu X.Y."/>
            <person name="Zhou J.W."/>
            <person name="Li R.Q."/>
            <person name="Yang K.Y."/>
            <person name="Li J."/>
            <person name="Li M."/>
            <person name="Law P.T.W."/>
            <person name="Wu Y.L."/>
            <person name="Cai Z.L."/>
            <person name="Qin H."/>
            <person name="Bao Y."/>
            <person name="Leung R.K.K."/>
            <person name="Ng P.K.S."/>
            <person name="Zou J."/>
            <person name="Zhong X.J."/>
            <person name="Ran P.X."/>
            <person name="Zhong N.S."/>
            <person name="Liu Z.G."/>
            <person name="Tsui S.K.W."/>
        </authorList>
    </citation>
    <scope>NUCLEOTIDE SEQUENCE</scope>
    <source>
        <strain evidence="1">Derf</strain>
        <tissue evidence="1">Whole organism</tissue>
    </source>
</reference>
<accession>A0A922L1F1</accession>
<dbReference type="Proteomes" id="UP000790347">
    <property type="component" value="Unassembled WGS sequence"/>
</dbReference>
<sequence>MASLISTCMLMVTALIIIIIAIMAHDSNFVHGFVLTDKISNVFSPVTNLASSVAGNTFDVTKKLKDTIVNIFSNIHINITVPDFLFALPFNIFLN</sequence>
<gene>
    <name evidence="1" type="ORF">DERF_009363</name>
</gene>
<keyword evidence="2" id="KW-1185">Reference proteome</keyword>
<dbReference type="AlphaFoldDB" id="A0A922L1F1"/>
<evidence type="ECO:0000313" key="1">
    <source>
        <dbReference type="EMBL" id="KAH9510862.1"/>
    </source>
</evidence>
<organism evidence="1 2">
    <name type="scientific">Dermatophagoides farinae</name>
    <name type="common">American house dust mite</name>
    <dbReference type="NCBI Taxonomy" id="6954"/>
    <lineage>
        <taxon>Eukaryota</taxon>
        <taxon>Metazoa</taxon>
        <taxon>Ecdysozoa</taxon>
        <taxon>Arthropoda</taxon>
        <taxon>Chelicerata</taxon>
        <taxon>Arachnida</taxon>
        <taxon>Acari</taxon>
        <taxon>Acariformes</taxon>
        <taxon>Sarcoptiformes</taxon>
        <taxon>Astigmata</taxon>
        <taxon>Psoroptidia</taxon>
        <taxon>Analgoidea</taxon>
        <taxon>Pyroglyphidae</taxon>
        <taxon>Dermatophagoidinae</taxon>
        <taxon>Dermatophagoides</taxon>
    </lineage>
</organism>
<proteinExistence type="predicted"/>
<reference evidence="1" key="2">
    <citation type="journal article" date="2022" name="Res Sq">
        <title>Comparative Genomics Reveals Insights into the Divergent Evolution of Astigmatic Mites and Household Pest Adaptations.</title>
        <authorList>
            <person name="Xiong Q."/>
            <person name="Wan A.T.-Y."/>
            <person name="Liu X.-Y."/>
            <person name="Fung C.S.-H."/>
            <person name="Xiao X."/>
            <person name="Malainual N."/>
            <person name="Hou J."/>
            <person name="Wang L."/>
            <person name="Wang M."/>
            <person name="Yang K."/>
            <person name="Cui Y."/>
            <person name="Leung E."/>
            <person name="Nong W."/>
            <person name="Shin S.-K."/>
            <person name="Au S."/>
            <person name="Jeong K.Y."/>
            <person name="Chew F.T."/>
            <person name="Hui J."/>
            <person name="Leung T.F."/>
            <person name="Tungtrongchitr A."/>
            <person name="Zhong N."/>
            <person name="Liu Z."/>
            <person name="Tsui S."/>
        </authorList>
    </citation>
    <scope>NUCLEOTIDE SEQUENCE</scope>
    <source>
        <strain evidence="1">Derf</strain>
        <tissue evidence="1">Whole organism</tissue>
    </source>
</reference>
<evidence type="ECO:0000313" key="2">
    <source>
        <dbReference type="Proteomes" id="UP000790347"/>
    </source>
</evidence>
<comment type="caution">
    <text evidence="1">The sequence shown here is derived from an EMBL/GenBank/DDBJ whole genome shotgun (WGS) entry which is preliminary data.</text>
</comment>
<name>A0A922L1F1_DERFA</name>
<dbReference type="EMBL" id="ASGP02000004">
    <property type="protein sequence ID" value="KAH9510862.1"/>
    <property type="molecule type" value="Genomic_DNA"/>
</dbReference>
<protein>
    <submittedName>
        <fullName evidence="1">Uncharacterized protein</fullName>
    </submittedName>
</protein>